<proteinExistence type="predicted"/>
<dbReference type="Gene3D" id="3.40.30.10">
    <property type="entry name" value="Glutaredoxin"/>
    <property type="match status" value="1"/>
</dbReference>
<dbReference type="CDD" id="cd03202">
    <property type="entry name" value="GST_C_etherase_LigE"/>
    <property type="match status" value="1"/>
</dbReference>
<comment type="caution">
    <text evidence="2">The sequence shown here is derived from an EMBL/GenBank/DDBJ whole genome shotgun (WGS) entry which is preliminary data.</text>
</comment>
<dbReference type="PANTHER" id="PTHR42673:SF4">
    <property type="entry name" value="MALEYLACETOACETATE ISOMERASE"/>
    <property type="match status" value="1"/>
</dbReference>
<dbReference type="PROSITE" id="PS50404">
    <property type="entry name" value="GST_NTER"/>
    <property type="match status" value="1"/>
</dbReference>
<name>A0ABS9W4B8_9PROT</name>
<dbReference type="InterPro" id="IPR054416">
    <property type="entry name" value="GST_UstS-like_C"/>
</dbReference>
<sequence>MVRRLYELAGTDPARRFSPYCWRARMALAHKGLEADCAVWRFTEGEAIAFSGQDKVPVLVDGDSAVADSWAIARYLEERYPDRPALFPAGVAAARFVTAWADGVLNAALVRLIVSDIPPLLDEPAQAYFIRSREARFGQPLAEVTAGREARLPEFRQKLGPMRAVVSEQPFLGGDAPDYRDHAVFGGFQWARVVSPLDLLAADDPVFLWRERMLDLYGGLARATPALGD</sequence>
<dbReference type="RefSeq" id="WP_120005461.1">
    <property type="nucleotide sequence ID" value="NZ_JALBUU010000004.1"/>
</dbReference>
<dbReference type="SUPFAM" id="SSF47616">
    <property type="entry name" value="GST C-terminal domain-like"/>
    <property type="match status" value="1"/>
</dbReference>
<dbReference type="Pfam" id="PF13409">
    <property type="entry name" value="GST_N_2"/>
    <property type="match status" value="1"/>
</dbReference>
<evidence type="ECO:0000259" key="1">
    <source>
        <dbReference type="PROSITE" id="PS50404"/>
    </source>
</evidence>
<dbReference type="SUPFAM" id="SSF52833">
    <property type="entry name" value="Thioredoxin-like"/>
    <property type="match status" value="1"/>
</dbReference>
<organism evidence="2 3">
    <name type="scientific">Teichococcus vastitatis</name>
    <dbReference type="NCBI Taxonomy" id="2307076"/>
    <lineage>
        <taxon>Bacteria</taxon>
        <taxon>Pseudomonadati</taxon>
        <taxon>Pseudomonadota</taxon>
        <taxon>Alphaproteobacteria</taxon>
        <taxon>Acetobacterales</taxon>
        <taxon>Roseomonadaceae</taxon>
        <taxon>Roseomonas</taxon>
    </lineage>
</organism>
<evidence type="ECO:0000313" key="3">
    <source>
        <dbReference type="Proteomes" id="UP001201985"/>
    </source>
</evidence>
<dbReference type="InterPro" id="IPR036282">
    <property type="entry name" value="Glutathione-S-Trfase_C_sf"/>
</dbReference>
<dbReference type="Pfam" id="PF22041">
    <property type="entry name" value="GST_C_7"/>
    <property type="match status" value="1"/>
</dbReference>
<reference evidence="2 3" key="1">
    <citation type="submission" date="2022-03" db="EMBL/GenBank/DDBJ databases">
        <title>Complete genome analysis of Roseomonas KG 17.1 : a prolific producer of plant growth promoters.</title>
        <authorList>
            <person name="Saadouli I."/>
            <person name="Najjari A."/>
            <person name="Mosbah A."/>
            <person name="Ouzari H.I."/>
        </authorList>
    </citation>
    <scope>NUCLEOTIDE SEQUENCE [LARGE SCALE GENOMIC DNA]</scope>
    <source>
        <strain evidence="2 3">KG17-1</strain>
    </source>
</reference>
<dbReference type="InterPro" id="IPR004045">
    <property type="entry name" value="Glutathione_S-Trfase_N"/>
</dbReference>
<keyword evidence="3" id="KW-1185">Reference proteome</keyword>
<dbReference type="PANTHER" id="PTHR42673">
    <property type="entry name" value="MALEYLACETOACETATE ISOMERASE"/>
    <property type="match status" value="1"/>
</dbReference>
<accession>A0ABS9W4B8</accession>
<dbReference type="EMBL" id="JALBUU010000004">
    <property type="protein sequence ID" value="MCI0754048.1"/>
    <property type="molecule type" value="Genomic_DNA"/>
</dbReference>
<dbReference type="Proteomes" id="UP001201985">
    <property type="component" value="Unassembled WGS sequence"/>
</dbReference>
<feature type="domain" description="GST N-terminal" evidence="1">
    <location>
        <begin position="8"/>
        <end position="84"/>
    </location>
</feature>
<dbReference type="CDD" id="cd03038">
    <property type="entry name" value="GST_N_etherase_LigE"/>
    <property type="match status" value="1"/>
</dbReference>
<dbReference type="Gene3D" id="1.20.1050.10">
    <property type="match status" value="1"/>
</dbReference>
<dbReference type="InterPro" id="IPR036249">
    <property type="entry name" value="Thioredoxin-like_sf"/>
</dbReference>
<evidence type="ECO:0000313" key="2">
    <source>
        <dbReference type="EMBL" id="MCI0754048.1"/>
    </source>
</evidence>
<gene>
    <name evidence="2" type="ORF">MON41_09795</name>
</gene>
<protein>
    <submittedName>
        <fullName evidence="2">Glutathione S-transferase family protein</fullName>
    </submittedName>
</protein>